<feature type="domain" description="VOC" evidence="2">
    <location>
        <begin position="433"/>
        <end position="584"/>
    </location>
</feature>
<dbReference type="InterPro" id="IPR036237">
    <property type="entry name" value="Xyl_isomerase-like_sf"/>
</dbReference>
<comment type="catalytic activity">
    <reaction evidence="1">
        <text>3-dehydroshikimate = 3,4-dihydroxybenzoate + H2O</text>
        <dbReference type="Rhea" id="RHEA:24848"/>
        <dbReference type="ChEBI" id="CHEBI:15377"/>
        <dbReference type="ChEBI" id="CHEBI:16630"/>
        <dbReference type="ChEBI" id="CHEBI:36241"/>
        <dbReference type="EC" id="4.2.1.118"/>
    </reaction>
</comment>
<dbReference type="InterPro" id="IPR043700">
    <property type="entry name" value="DSD"/>
</dbReference>
<dbReference type="HAMAP" id="MF_02238">
    <property type="entry name" value="DSD"/>
    <property type="match status" value="1"/>
</dbReference>
<evidence type="ECO:0000259" key="2">
    <source>
        <dbReference type="PROSITE" id="PS51819"/>
    </source>
</evidence>
<name>A0A7W6CRM5_9SPHN</name>
<comment type="function">
    <text evidence="1">Catalyzes the conversion of 3-dehydroshikimate to protocatechuate (3,4-dihydroxybenzoate), a common intermediate of quinate and shikimate degradation pathways.</text>
</comment>
<dbReference type="RefSeq" id="WP_183627350.1">
    <property type="nucleotide sequence ID" value="NZ_JACIDX010000014.1"/>
</dbReference>
<comment type="similarity">
    <text evidence="1">Belongs to the bacterial two-domain DSD family.</text>
</comment>
<dbReference type="InterPro" id="IPR013022">
    <property type="entry name" value="Xyl_isomerase-like_TIM-brl"/>
</dbReference>
<keyword evidence="3" id="KW-0560">Oxidoreductase</keyword>
<protein>
    <recommendedName>
        <fullName evidence="1">3-dehydroshikimate dehydratase</fullName>
        <shortName evidence="1">DSD</shortName>
        <ecNumber evidence="1">4.2.1.118</ecNumber>
    </recommendedName>
</protein>
<proteinExistence type="inferred from homology"/>
<evidence type="ECO:0000256" key="1">
    <source>
        <dbReference type="HAMAP-Rule" id="MF_02238"/>
    </source>
</evidence>
<dbReference type="InterPro" id="IPR050312">
    <property type="entry name" value="IolE/XylAMocC-like"/>
</dbReference>
<dbReference type="GO" id="GO:0046872">
    <property type="term" value="F:metal ion binding"/>
    <property type="evidence" value="ECO:0007669"/>
    <property type="project" value="UniProtKB-UniRule"/>
</dbReference>
<dbReference type="SUPFAM" id="SSF54593">
    <property type="entry name" value="Glyoxalase/Bleomycin resistance protein/Dihydroxybiphenyl dioxygenase"/>
    <property type="match status" value="1"/>
</dbReference>
<keyword evidence="1" id="KW-0479">Metal-binding</keyword>
<feature type="binding site" evidence="1">
    <location>
        <position position="436"/>
    </location>
    <ligand>
        <name>Mg(2+)</name>
        <dbReference type="ChEBI" id="CHEBI:18420"/>
    </ligand>
</feature>
<feature type="binding site" evidence="1">
    <location>
        <position position="138"/>
    </location>
    <ligand>
        <name>a divalent metal cation</name>
        <dbReference type="ChEBI" id="CHEBI:60240"/>
        <note>catalytic</note>
    </ligand>
</feature>
<gene>
    <name evidence="3" type="ORF">GGR38_003432</name>
</gene>
<dbReference type="Pfam" id="PF01261">
    <property type="entry name" value="AP_endonuc_2"/>
    <property type="match status" value="1"/>
</dbReference>
<feature type="binding site" evidence="1">
    <location>
        <position position="516"/>
    </location>
    <ligand>
        <name>Mg(2+)</name>
        <dbReference type="ChEBI" id="CHEBI:18420"/>
    </ligand>
</feature>
<evidence type="ECO:0000313" key="4">
    <source>
        <dbReference type="Proteomes" id="UP000548867"/>
    </source>
</evidence>
<comment type="pathway">
    <text evidence="1">Aromatic compound metabolism; 3,4-dihydroxybenzoate biosynthesis.</text>
</comment>
<keyword evidence="3" id="KW-0223">Dioxygenase</keyword>
<organism evidence="3 4">
    <name type="scientific">Novosphingobium sediminicola</name>
    <dbReference type="NCBI Taxonomy" id="563162"/>
    <lineage>
        <taxon>Bacteria</taxon>
        <taxon>Pseudomonadati</taxon>
        <taxon>Pseudomonadota</taxon>
        <taxon>Alphaproteobacteria</taxon>
        <taxon>Sphingomonadales</taxon>
        <taxon>Sphingomonadaceae</taxon>
        <taxon>Novosphingobium</taxon>
    </lineage>
</organism>
<dbReference type="PROSITE" id="PS51819">
    <property type="entry name" value="VOC"/>
    <property type="match status" value="2"/>
</dbReference>
<dbReference type="GO" id="GO:0051213">
    <property type="term" value="F:dioxygenase activity"/>
    <property type="evidence" value="ECO:0007669"/>
    <property type="project" value="UniProtKB-KW"/>
</dbReference>
<keyword evidence="1" id="KW-0456">Lyase</keyword>
<feature type="binding site" evidence="1">
    <location>
        <position position="169"/>
    </location>
    <ligand>
        <name>a divalent metal cation</name>
        <dbReference type="ChEBI" id="CHEBI:60240"/>
        <note>catalytic</note>
    </ligand>
</feature>
<dbReference type="Gene3D" id="3.20.20.150">
    <property type="entry name" value="Divalent-metal-dependent TIM barrel enzymes"/>
    <property type="match status" value="1"/>
</dbReference>
<dbReference type="PANTHER" id="PTHR12110:SF21">
    <property type="entry name" value="XYLOSE ISOMERASE-LIKE TIM BARREL DOMAIN-CONTAINING PROTEIN"/>
    <property type="match status" value="1"/>
</dbReference>
<dbReference type="AlphaFoldDB" id="A0A7W6CRM5"/>
<dbReference type="GO" id="GO:0046565">
    <property type="term" value="F:3-dehydroshikimate dehydratase activity"/>
    <property type="evidence" value="ECO:0007669"/>
    <property type="project" value="UniProtKB-UniRule"/>
</dbReference>
<evidence type="ECO:0000313" key="3">
    <source>
        <dbReference type="EMBL" id="MBB3956467.1"/>
    </source>
</evidence>
<dbReference type="UniPathway" id="UPA00088"/>
<comment type="caution">
    <text evidence="3">The sequence shown here is derived from an EMBL/GenBank/DDBJ whole genome shotgun (WGS) entry which is preliminary data.</text>
</comment>
<dbReference type="InterPro" id="IPR037523">
    <property type="entry name" value="VOC_core"/>
</dbReference>
<comment type="cofactor">
    <cofactor evidence="1">
        <name>a divalent metal cation</name>
        <dbReference type="ChEBI" id="CHEBI:60240"/>
    </cofactor>
</comment>
<dbReference type="EC" id="4.2.1.118" evidence="1"/>
<feature type="binding site" evidence="1">
    <location>
        <position position="243"/>
    </location>
    <ligand>
        <name>a divalent metal cation</name>
        <dbReference type="ChEBI" id="CHEBI:60240"/>
        <note>catalytic</note>
    </ligand>
</feature>
<dbReference type="Gene3D" id="3.10.180.10">
    <property type="entry name" value="2,3-Dihydroxybiphenyl 1,2-Dioxygenase, domain 1"/>
    <property type="match status" value="2"/>
</dbReference>
<dbReference type="InterPro" id="IPR029068">
    <property type="entry name" value="Glyas_Bleomycin-R_OHBP_Dase"/>
</dbReference>
<reference evidence="3 4" key="1">
    <citation type="submission" date="2020-08" db="EMBL/GenBank/DDBJ databases">
        <title>Genomic Encyclopedia of Type Strains, Phase IV (KMG-IV): sequencing the most valuable type-strain genomes for metagenomic binning, comparative biology and taxonomic classification.</title>
        <authorList>
            <person name="Goeker M."/>
        </authorList>
    </citation>
    <scope>NUCLEOTIDE SEQUENCE [LARGE SCALE GENOMIC DNA]</scope>
    <source>
        <strain evidence="3 4">DSM 27057</strain>
    </source>
</reference>
<keyword evidence="3" id="KW-0670">Pyruvate</keyword>
<keyword evidence="4" id="KW-1185">Reference proteome</keyword>
<feature type="domain" description="VOC" evidence="2">
    <location>
        <begin position="290"/>
        <end position="409"/>
    </location>
</feature>
<dbReference type="SUPFAM" id="SSF51658">
    <property type="entry name" value="Xylose isomerase-like"/>
    <property type="match status" value="1"/>
</dbReference>
<dbReference type="PANTHER" id="PTHR12110">
    <property type="entry name" value="HYDROXYPYRUVATE ISOMERASE"/>
    <property type="match status" value="1"/>
</dbReference>
<dbReference type="Pfam" id="PF14696">
    <property type="entry name" value="Glyoxalase_5"/>
    <property type="match status" value="1"/>
</dbReference>
<dbReference type="GO" id="GO:0046279">
    <property type="term" value="P:3,4-dihydroxybenzoate biosynthetic process"/>
    <property type="evidence" value="ECO:0007669"/>
    <property type="project" value="UniProtKB-UniRule"/>
</dbReference>
<dbReference type="Proteomes" id="UP000548867">
    <property type="component" value="Unassembled WGS sequence"/>
</dbReference>
<dbReference type="EMBL" id="JACIDX010000014">
    <property type="protein sequence ID" value="MBB3956467.1"/>
    <property type="molecule type" value="Genomic_DNA"/>
</dbReference>
<accession>A0A7W6CRM5</accession>
<sequence length="624" mass="68459">MTSPFRSSIATISISGTLAEKLNAIAAAGYQAVEIFENDLLSAPQSAVEIGAMCRDLGLDVAMLQPFRDYEGLPAEQRARAEERMRRKFAVMEDLGTDLVLLCSNCSPHAAGDRDTLLSDLSRIAGIAGEHGKRIAYEALAWGAHVNDHRDAWSLVRDVNHPALGLTLDSFHSLSRNIPNASIGDIWPDKLFIVQWADAPRLQMDLLNWSRHFRCMPGQGDFALDEFAAQLLRIGYDGYWSLEIFNDRFRAGSASQVARDGLRGLKVLHDGASRALGRTPEMPAAIAPMGVEFIEFAASHAEAEEFTGIFKALGFERTGRHRSKQVERWQQGGINLVINSEPEGLAHSFDMVHGGSVCAIGLAVPDQSAAIARAEALDIPRFSQSVAPDEWQIPAVRGVGGSLFYLVDAATDADMWAQEFPGSAAPGATGLTRVDHIAQTMQYEEMLSWLLYYTALFDFAKTPQLEISDPMGIVYSQAVESRNAAKPVRFTLNGSMAANALSTRFLHNYFGAGVQHIAFACDDIFAVAARAKAAGLPFLAIGPNYYEDLEARFGLEPALVARLAEHNILYDRDDAGEYFQFYSRAVAKRIFFEVVQRRGYDAYGATNASIRLNAQAAHRDPVQF</sequence>
<feature type="binding site" evidence="1">
    <location>
        <position position="593"/>
    </location>
    <ligand>
        <name>Mg(2+)</name>
        <dbReference type="ChEBI" id="CHEBI:18420"/>
    </ligand>
</feature>
<feature type="binding site" evidence="1">
    <location>
        <position position="195"/>
    </location>
    <ligand>
        <name>a divalent metal cation</name>
        <dbReference type="ChEBI" id="CHEBI:60240"/>
        <note>catalytic</note>
    </ligand>
</feature>